<organism evidence="1 2">
    <name type="scientific">Saccharopolyspora gregorii</name>
    <dbReference type="NCBI Taxonomy" id="33914"/>
    <lineage>
        <taxon>Bacteria</taxon>
        <taxon>Bacillati</taxon>
        <taxon>Actinomycetota</taxon>
        <taxon>Actinomycetes</taxon>
        <taxon>Pseudonocardiales</taxon>
        <taxon>Pseudonocardiaceae</taxon>
        <taxon>Saccharopolyspora</taxon>
    </lineage>
</organism>
<dbReference type="InterPro" id="IPR029058">
    <property type="entry name" value="AB_hydrolase_fold"/>
</dbReference>
<dbReference type="EMBL" id="BAAAYK010000004">
    <property type="protein sequence ID" value="GAA3352510.1"/>
    <property type="molecule type" value="Genomic_DNA"/>
</dbReference>
<reference evidence="2" key="1">
    <citation type="journal article" date="2019" name="Int. J. Syst. Evol. Microbiol.">
        <title>The Global Catalogue of Microorganisms (GCM) 10K type strain sequencing project: providing services to taxonomists for standard genome sequencing and annotation.</title>
        <authorList>
            <consortium name="The Broad Institute Genomics Platform"/>
            <consortium name="The Broad Institute Genome Sequencing Center for Infectious Disease"/>
            <person name="Wu L."/>
            <person name="Ma J."/>
        </authorList>
    </citation>
    <scope>NUCLEOTIDE SEQUENCE [LARGE SCALE GENOMIC DNA]</scope>
    <source>
        <strain evidence="2">JCM 9687</strain>
    </source>
</reference>
<gene>
    <name evidence="1" type="ORF">GCM10020366_02460</name>
</gene>
<dbReference type="Gene3D" id="3.40.50.1820">
    <property type="entry name" value="alpha/beta hydrolase"/>
    <property type="match status" value="1"/>
</dbReference>
<comment type="caution">
    <text evidence="1">The sequence shown here is derived from an EMBL/GenBank/DDBJ whole genome shotgun (WGS) entry which is preliminary data.</text>
</comment>
<name>A0ABP6RGB3_9PSEU</name>
<keyword evidence="2" id="KW-1185">Reference proteome</keyword>
<dbReference type="RefSeq" id="WP_344923769.1">
    <property type="nucleotide sequence ID" value="NZ_BAAAYK010000004.1"/>
</dbReference>
<evidence type="ECO:0000313" key="2">
    <source>
        <dbReference type="Proteomes" id="UP001500483"/>
    </source>
</evidence>
<accession>A0ABP6RGB3</accession>
<sequence length="65" mass="7125">MPRTFVRFAADRCTPLPEQDRMIADADALAPANPFDVRTLDCGHVGYFCRPVEFAEILGGLADAL</sequence>
<evidence type="ECO:0000313" key="1">
    <source>
        <dbReference type="EMBL" id="GAA3352510.1"/>
    </source>
</evidence>
<dbReference type="Proteomes" id="UP001500483">
    <property type="component" value="Unassembled WGS sequence"/>
</dbReference>
<protein>
    <recommendedName>
        <fullName evidence="3">Alpha/beta hydrolase</fullName>
    </recommendedName>
</protein>
<proteinExistence type="predicted"/>
<evidence type="ECO:0008006" key="3">
    <source>
        <dbReference type="Google" id="ProtNLM"/>
    </source>
</evidence>